<organism evidence="1 2">
    <name type="scientific">Companilactobacillus halodurans</name>
    <dbReference type="NCBI Taxonomy" id="2584183"/>
    <lineage>
        <taxon>Bacteria</taxon>
        <taxon>Bacillati</taxon>
        <taxon>Bacillota</taxon>
        <taxon>Bacilli</taxon>
        <taxon>Lactobacillales</taxon>
        <taxon>Lactobacillaceae</taxon>
        <taxon>Companilactobacillus</taxon>
    </lineage>
</organism>
<comment type="caution">
    <text evidence="1">The sequence shown here is derived from an EMBL/GenBank/DDBJ whole genome shotgun (WGS) entry which is preliminary data.</text>
</comment>
<gene>
    <name evidence="1" type="ORF">FHL06_03270</name>
</gene>
<evidence type="ECO:0000313" key="2">
    <source>
        <dbReference type="Proteomes" id="UP000414364"/>
    </source>
</evidence>
<sequence length="291" mass="34154">MSSFGSFLVCEKGLPDNEQIKKDFEQDDIKPNKLREKYDLDLKFKEDFLTDSGEGQNKFNRDFMFVDLNVAARANEQLVTGWKNFHENPINNKRDQNMVKLYLQINDPKFRGCYATEVIKRVVDSDSSNVANDFFASRKKDKSLIFVDDSKKLDEKRAKQYIAWDKAKQAKSKKGTRKYHDLDESPDVRKNNIEVFKAIEDNREIFQKSANIFVEEWKIIQPKHLVLFGGTARKLLVSMKETDAFKKYPELCQLVDDSIGVYHYSYFGINFEKWFTTQCKDLNDKIVKKGW</sequence>
<dbReference type="RefSeq" id="WP_153384822.1">
    <property type="nucleotide sequence ID" value="NZ_VDFP01000004.1"/>
</dbReference>
<protein>
    <submittedName>
        <fullName evidence="1">Uncharacterized protein</fullName>
    </submittedName>
</protein>
<dbReference type="EMBL" id="VDFP01000004">
    <property type="protein sequence ID" value="MQS75415.1"/>
    <property type="molecule type" value="Genomic_DNA"/>
</dbReference>
<name>A0A5P0ZMD2_9LACO</name>
<dbReference type="AlphaFoldDB" id="A0A5P0ZMD2"/>
<reference evidence="1 2" key="1">
    <citation type="journal article" date="2019" name="Syst. Appl. Microbiol.">
        <title>Polyphasic characterization of two novel Lactobacillus spp. isolated from blown salami packages: Description of Lactobacillus halodurans sp. nov. and Lactobacillus salsicarnum sp. nov.</title>
        <authorList>
            <person name="Schuster J.A."/>
            <person name="Klingl A."/>
            <person name="Vogel R.F."/>
            <person name="Ehrmann M.A."/>
        </authorList>
    </citation>
    <scope>NUCLEOTIDE SEQUENCE [LARGE SCALE GENOMIC DNA]</scope>
    <source>
        <strain evidence="1 2">TMW 1.2172</strain>
    </source>
</reference>
<evidence type="ECO:0000313" key="1">
    <source>
        <dbReference type="EMBL" id="MQS75415.1"/>
    </source>
</evidence>
<dbReference type="Proteomes" id="UP000414364">
    <property type="component" value="Unassembled WGS sequence"/>
</dbReference>
<proteinExistence type="predicted"/>
<accession>A0A5P0ZMD2</accession>